<dbReference type="GO" id="GO:0006284">
    <property type="term" value="P:base-excision repair"/>
    <property type="evidence" value="ECO:0007669"/>
    <property type="project" value="TreeGrafter"/>
</dbReference>
<protein>
    <recommendedName>
        <fullName evidence="6">Replication factor A protein 3</fullName>
    </recommendedName>
</protein>
<comment type="caution">
    <text evidence="4">The sequence shown here is derived from an EMBL/GenBank/DDBJ whole genome shotgun (WGS) entry which is preliminary data.</text>
</comment>
<dbReference type="GO" id="GO:0003684">
    <property type="term" value="F:damaged DNA binding"/>
    <property type="evidence" value="ECO:0007669"/>
    <property type="project" value="TreeGrafter"/>
</dbReference>
<proteinExistence type="inferred from homology"/>
<organism evidence="4 5">
    <name type="scientific">Acanthoscelides obtectus</name>
    <name type="common">Bean weevil</name>
    <name type="synonym">Bruchus obtectus</name>
    <dbReference type="NCBI Taxonomy" id="200917"/>
    <lineage>
        <taxon>Eukaryota</taxon>
        <taxon>Metazoa</taxon>
        <taxon>Ecdysozoa</taxon>
        <taxon>Arthropoda</taxon>
        <taxon>Hexapoda</taxon>
        <taxon>Insecta</taxon>
        <taxon>Pterygota</taxon>
        <taxon>Neoptera</taxon>
        <taxon>Endopterygota</taxon>
        <taxon>Coleoptera</taxon>
        <taxon>Polyphaga</taxon>
        <taxon>Cucujiformia</taxon>
        <taxon>Chrysomeloidea</taxon>
        <taxon>Chrysomelidae</taxon>
        <taxon>Bruchinae</taxon>
        <taxon>Bruchini</taxon>
        <taxon>Acanthoscelides</taxon>
    </lineage>
</organism>
<dbReference type="InterPro" id="IPR012340">
    <property type="entry name" value="NA-bd_OB-fold"/>
</dbReference>
<evidence type="ECO:0000256" key="1">
    <source>
        <dbReference type="ARBA" id="ARBA00004123"/>
    </source>
</evidence>
<comment type="similarity">
    <text evidence="2">Belongs to the replication factor A protein 3 family.</text>
</comment>
<comment type="subcellular location">
    <subcellularLocation>
        <location evidence="1">Nucleus</location>
    </subcellularLocation>
</comment>
<dbReference type="PANTHER" id="PTHR15114:SF1">
    <property type="entry name" value="REPLICATION PROTEIN A 14 KDA SUBUNIT"/>
    <property type="match status" value="1"/>
</dbReference>
<gene>
    <name evidence="4" type="ORF">ACAOBT_LOCUS1698</name>
</gene>
<dbReference type="GO" id="GO:0035861">
    <property type="term" value="C:site of double-strand break"/>
    <property type="evidence" value="ECO:0007669"/>
    <property type="project" value="TreeGrafter"/>
</dbReference>
<dbReference type="PANTHER" id="PTHR15114">
    <property type="entry name" value="REPLICATION PROTEIN A3"/>
    <property type="match status" value="1"/>
</dbReference>
<sequence>MAITSSLDIVNGSMLPAYANKKVSIAGFITEKAPNGLWFDIRSTDNQIVRIILKRPFDKNLEGYVEVHGTSTGKGVTADEYITFTNEDFDAAMYNKLCNYLNTIPNMWSLK</sequence>
<dbReference type="SUPFAM" id="SSF50249">
    <property type="entry name" value="Nucleic acid-binding proteins"/>
    <property type="match status" value="1"/>
</dbReference>
<dbReference type="GO" id="GO:0005662">
    <property type="term" value="C:DNA replication factor A complex"/>
    <property type="evidence" value="ECO:0007669"/>
    <property type="project" value="TreeGrafter"/>
</dbReference>
<accession>A0A9P0NUE4</accession>
<keyword evidence="3" id="KW-0539">Nucleus</keyword>
<name>A0A9P0NUE4_ACAOB</name>
<evidence type="ECO:0000313" key="4">
    <source>
        <dbReference type="EMBL" id="CAH1956727.1"/>
    </source>
</evidence>
<dbReference type="GO" id="GO:0006298">
    <property type="term" value="P:mismatch repair"/>
    <property type="evidence" value="ECO:0007669"/>
    <property type="project" value="TreeGrafter"/>
</dbReference>
<evidence type="ECO:0000256" key="2">
    <source>
        <dbReference type="ARBA" id="ARBA00009761"/>
    </source>
</evidence>
<dbReference type="GO" id="GO:0006289">
    <property type="term" value="P:nucleotide-excision repair"/>
    <property type="evidence" value="ECO:0007669"/>
    <property type="project" value="TreeGrafter"/>
</dbReference>
<keyword evidence="5" id="KW-1185">Reference proteome</keyword>
<dbReference type="GO" id="GO:0006260">
    <property type="term" value="P:DNA replication"/>
    <property type="evidence" value="ECO:0007669"/>
    <property type="project" value="InterPro"/>
</dbReference>
<dbReference type="InterPro" id="IPR013970">
    <property type="entry name" value="Rfa2"/>
</dbReference>
<dbReference type="CDD" id="cd04479">
    <property type="entry name" value="RPA3"/>
    <property type="match status" value="1"/>
</dbReference>
<evidence type="ECO:0008006" key="6">
    <source>
        <dbReference type="Google" id="ProtNLM"/>
    </source>
</evidence>
<evidence type="ECO:0000256" key="3">
    <source>
        <dbReference type="ARBA" id="ARBA00023242"/>
    </source>
</evidence>
<dbReference type="OrthoDB" id="188186at2759"/>
<dbReference type="GO" id="GO:0000724">
    <property type="term" value="P:double-strand break repair via homologous recombination"/>
    <property type="evidence" value="ECO:0007669"/>
    <property type="project" value="TreeGrafter"/>
</dbReference>
<evidence type="ECO:0000313" key="5">
    <source>
        <dbReference type="Proteomes" id="UP001152888"/>
    </source>
</evidence>
<dbReference type="GO" id="GO:0003697">
    <property type="term" value="F:single-stranded DNA binding"/>
    <property type="evidence" value="ECO:0007669"/>
    <property type="project" value="TreeGrafter"/>
</dbReference>
<reference evidence="4" key="1">
    <citation type="submission" date="2022-03" db="EMBL/GenBank/DDBJ databases">
        <authorList>
            <person name="Sayadi A."/>
        </authorList>
    </citation>
    <scope>NUCLEOTIDE SEQUENCE</scope>
</reference>
<dbReference type="EMBL" id="CAKOFQ010006666">
    <property type="protein sequence ID" value="CAH1956727.1"/>
    <property type="molecule type" value="Genomic_DNA"/>
</dbReference>
<dbReference type="Gene3D" id="2.40.50.140">
    <property type="entry name" value="Nucleic acid-binding proteins"/>
    <property type="match status" value="1"/>
</dbReference>
<dbReference type="AlphaFoldDB" id="A0A9P0NUE4"/>
<dbReference type="Pfam" id="PF08661">
    <property type="entry name" value="Rep_fac-A_3"/>
    <property type="match status" value="1"/>
</dbReference>
<dbReference type="Proteomes" id="UP001152888">
    <property type="component" value="Unassembled WGS sequence"/>
</dbReference>